<accession>A0A8C0HIE4</accession>
<dbReference type="AlphaFoldDB" id="A0A8C0HIE4"/>
<feature type="transmembrane region" description="Helical" evidence="1">
    <location>
        <begin position="44"/>
        <end position="65"/>
    </location>
</feature>
<evidence type="ECO:0000256" key="1">
    <source>
        <dbReference type="SAM" id="Phobius"/>
    </source>
</evidence>
<keyword evidence="1" id="KW-1133">Transmembrane helix</keyword>
<sequence>GSNERIYKLSDAQCNCSTPGTRRIGYLVSLDGCLLSVLPFLPSPLFVCGFLFYLFMGLYFLLQLLGHFMIVGKKRAAHLGLTNGFRMFYFPIFSPIPLGGGEVCECLRGA</sequence>
<evidence type="ECO:0000313" key="3">
    <source>
        <dbReference type="Proteomes" id="UP000694555"/>
    </source>
</evidence>
<name>A0A8C0HIE4_9AVES</name>
<protein>
    <submittedName>
        <fullName evidence="2">Uncharacterized protein</fullName>
    </submittedName>
</protein>
<reference evidence="2" key="1">
    <citation type="submission" date="2025-08" db="UniProtKB">
        <authorList>
            <consortium name="Ensembl"/>
        </authorList>
    </citation>
    <scope>IDENTIFICATION</scope>
</reference>
<evidence type="ECO:0000313" key="2">
    <source>
        <dbReference type="Ensembl" id="ENSBJAP00000007674.1"/>
    </source>
</evidence>
<reference evidence="2" key="2">
    <citation type="submission" date="2025-09" db="UniProtKB">
        <authorList>
            <consortium name="Ensembl"/>
        </authorList>
    </citation>
    <scope>IDENTIFICATION</scope>
</reference>
<keyword evidence="3" id="KW-1185">Reference proteome</keyword>
<keyword evidence="1" id="KW-0472">Membrane</keyword>
<keyword evidence="1" id="KW-0812">Transmembrane</keyword>
<dbReference type="Ensembl" id="ENSBJAT00000007892.1">
    <property type="protein sequence ID" value="ENSBJAP00000007674.1"/>
    <property type="gene ID" value="ENSBJAG00000005378.1"/>
</dbReference>
<dbReference type="Proteomes" id="UP000694555">
    <property type="component" value="Unplaced"/>
</dbReference>
<proteinExistence type="predicted"/>
<organism evidence="2 3">
    <name type="scientific">Buteo japonicus</name>
    <dbReference type="NCBI Taxonomy" id="224669"/>
    <lineage>
        <taxon>Eukaryota</taxon>
        <taxon>Metazoa</taxon>
        <taxon>Chordata</taxon>
        <taxon>Craniata</taxon>
        <taxon>Vertebrata</taxon>
        <taxon>Euteleostomi</taxon>
        <taxon>Archelosauria</taxon>
        <taxon>Archosauria</taxon>
        <taxon>Dinosauria</taxon>
        <taxon>Saurischia</taxon>
        <taxon>Theropoda</taxon>
        <taxon>Coelurosauria</taxon>
        <taxon>Aves</taxon>
        <taxon>Neognathae</taxon>
        <taxon>Neoaves</taxon>
        <taxon>Telluraves</taxon>
        <taxon>Accipitrimorphae</taxon>
        <taxon>Accipitriformes</taxon>
        <taxon>Accipitridae</taxon>
        <taxon>Accipitrinae</taxon>
        <taxon>Buteo</taxon>
    </lineage>
</organism>